<dbReference type="Proteomes" id="UP000784880">
    <property type="component" value="Unassembled WGS sequence"/>
</dbReference>
<proteinExistence type="predicted"/>
<keyword evidence="3" id="KW-1185">Reference proteome</keyword>
<dbReference type="PANTHER" id="PTHR43798">
    <property type="entry name" value="MONOACYLGLYCEROL LIPASE"/>
    <property type="match status" value="1"/>
</dbReference>
<feature type="domain" description="AB hydrolase-1" evidence="1">
    <location>
        <begin position="33"/>
        <end position="283"/>
    </location>
</feature>
<comment type="caution">
    <text evidence="2">The sequence shown here is derived from an EMBL/GenBank/DDBJ whole genome shotgun (WGS) entry which is preliminary data.</text>
</comment>
<sequence length="300" mass="34395">MIGVELKKVKLSNGETIAYRERPGKGSERVDTKPILLIHGNMTSSQHWDLVFEEMDEKYHLIAPDVRGFGESSYINPINSFDDLADDFAEFYEKIELQSAHVVAWSTGGGVGMNLAVKYPEKIESLTLLCSLSTRGYPFFLLDEKGQPIKRIETREELKQDSWRTIPIEKAYREKDWDMLKGIWKQVVYTNKEPEETRYDVYLNEMCKQRNLVDIYYINDRFNISLQNGGTGEVETITAPVLILEGEQDKLVFPAMTSEIREDFGGRASYHLLKGCGHSPLVDDLDQLIEVVTLFVEKHS</sequence>
<dbReference type="InterPro" id="IPR050266">
    <property type="entry name" value="AB_hydrolase_sf"/>
</dbReference>
<reference evidence="2 3" key="1">
    <citation type="submission" date="2021-06" db="EMBL/GenBank/DDBJ databases">
        <title>Bacillus sp. RD4P76, an endophyte from a halophyte.</title>
        <authorList>
            <person name="Sun J.-Q."/>
        </authorList>
    </citation>
    <scope>NUCLEOTIDE SEQUENCE [LARGE SCALE GENOMIC DNA]</scope>
    <source>
        <strain evidence="2 3">CGMCC 1.15917</strain>
    </source>
</reference>
<evidence type="ECO:0000259" key="1">
    <source>
        <dbReference type="Pfam" id="PF00561"/>
    </source>
</evidence>
<dbReference type="GO" id="GO:0016787">
    <property type="term" value="F:hydrolase activity"/>
    <property type="evidence" value="ECO:0007669"/>
    <property type="project" value="UniProtKB-KW"/>
</dbReference>
<dbReference type="InterPro" id="IPR000073">
    <property type="entry name" value="AB_hydrolase_1"/>
</dbReference>
<dbReference type="Pfam" id="PF00561">
    <property type="entry name" value="Abhydrolase_1"/>
    <property type="match status" value="1"/>
</dbReference>
<accession>A0ABS6JKY4</accession>
<keyword evidence="2" id="KW-0378">Hydrolase</keyword>
<dbReference type="RefSeq" id="WP_217068835.1">
    <property type="nucleotide sequence ID" value="NZ_JAHQCS010000174.1"/>
</dbReference>
<evidence type="ECO:0000313" key="3">
    <source>
        <dbReference type="Proteomes" id="UP000784880"/>
    </source>
</evidence>
<evidence type="ECO:0000313" key="2">
    <source>
        <dbReference type="EMBL" id="MBU9714344.1"/>
    </source>
</evidence>
<protein>
    <submittedName>
        <fullName evidence="2">Alpha/beta hydrolase</fullName>
    </submittedName>
</protein>
<organism evidence="2 3">
    <name type="scientific">Evansella tamaricis</name>
    <dbReference type="NCBI Taxonomy" id="2069301"/>
    <lineage>
        <taxon>Bacteria</taxon>
        <taxon>Bacillati</taxon>
        <taxon>Bacillota</taxon>
        <taxon>Bacilli</taxon>
        <taxon>Bacillales</taxon>
        <taxon>Bacillaceae</taxon>
        <taxon>Evansella</taxon>
    </lineage>
</organism>
<dbReference type="EMBL" id="JAHQCS010000174">
    <property type="protein sequence ID" value="MBU9714344.1"/>
    <property type="molecule type" value="Genomic_DNA"/>
</dbReference>
<name>A0ABS6JKY4_9BACI</name>
<gene>
    <name evidence="2" type="ORF">KS419_21620</name>
</gene>